<gene>
    <name evidence="1" type="ORF">A3E36_01775</name>
</gene>
<sequence length="83" mass="9252">MSVGIEEIAKKGERIYVKKEKTLSAAHKGEYMAIQVDTGDYFLGETGGIAIEKAKKRYPEDVFYLVKIGFSATQTLASMSRTR</sequence>
<organism evidence="1 2">
    <name type="scientific">Candidatus Andersenbacteria bacterium RIFCSPHIGHO2_12_FULL_45_11b</name>
    <dbReference type="NCBI Taxonomy" id="1797282"/>
    <lineage>
        <taxon>Bacteria</taxon>
        <taxon>Candidatus Anderseniibacteriota</taxon>
    </lineage>
</organism>
<dbReference type="EMBL" id="MHHS01000050">
    <property type="protein sequence ID" value="OGY35407.1"/>
    <property type="molecule type" value="Genomic_DNA"/>
</dbReference>
<reference evidence="1 2" key="1">
    <citation type="journal article" date="2016" name="Nat. Commun.">
        <title>Thousands of microbial genomes shed light on interconnected biogeochemical processes in an aquifer system.</title>
        <authorList>
            <person name="Anantharaman K."/>
            <person name="Brown C.T."/>
            <person name="Hug L.A."/>
            <person name="Sharon I."/>
            <person name="Castelle C.J."/>
            <person name="Probst A.J."/>
            <person name="Thomas B.C."/>
            <person name="Singh A."/>
            <person name="Wilkins M.J."/>
            <person name="Karaoz U."/>
            <person name="Brodie E.L."/>
            <person name="Williams K.H."/>
            <person name="Hubbard S.S."/>
            <person name="Banfield J.F."/>
        </authorList>
    </citation>
    <scope>NUCLEOTIDE SEQUENCE [LARGE SCALE GENOMIC DNA]</scope>
</reference>
<protein>
    <recommendedName>
        <fullName evidence="3">DUF5678 domain-containing protein</fullName>
    </recommendedName>
</protein>
<evidence type="ECO:0000313" key="2">
    <source>
        <dbReference type="Proteomes" id="UP000177941"/>
    </source>
</evidence>
<evidence type="ECO:0008006" key="3">
    <source>
        <dbReference type="Google" id="ProtNLM"/>
    </source>
</evidence>
<dbReference type="AlphaFoldDB" id="A0A1G1X7P9"/>
<comment type="caution">
    <text evidence="1">The sequence shown here is derived from an EMBL/GenBank/DDBJ whole genome shotgun (WGS) entry which is preliminary data.</text>
</comment>
<dbReference type="Proteomes" id="UP000177941">
    <property type="component" value="Unassembled WGS sequence"/>
</dbReference>
<name>A0A1G1X7P9_9BACT</name>
<proteinExistence type="predicted"/>
<evidence type="ECO:0000313" key="1">
    <source>
        <dbReference type="EMBL" id="OGY35407.1"/>
    </source>
</evidence>
<accession>A0A1G1X7P9</accession>